<keyword evidence="2" id="KW-1185">Reference proteome</keyword>
<proteinExistence type="predicted"/>
<name>A0A0M2V1R6_9BACT</name>
<reference evidence="1 2" key="1">
    <citation type="journal article" date="2013" name="BMC Microbiol.">
        <title>Identification of the type II cytochrome c maturation pathway in anammox bacteria by comparative genomics.</title>
        <authorList>
            <person name="Ferousi C."/>
            <person name="Speth D.R."/>
            <person name="Reimann J."/>
            <person name="Op den Camp H.J."/>
            <person name="Allen J.W."/>
            <person name="Keltjens J.T."/>
            <person name="Jetten M.S."/>
        </authorList>
    </citation>
    <scope>NUCLEOTIDE SEQUENCE [LARGE SCALE GENOMIC DNA]</scope>
    <source>
        <strain evidence="1">RU1</strain>
    </source>
</reference>
<dbReference type="EMBL" id="LAQJ01000018">
    <property type="protein sequence ID" value="KKO21091.1"/>
    <property type="molecule type" value="Genomic_DNA"/>
</dbReference>
<dbReference type="Proteomes" id="UP000034954">
    <property type="component" value="Unassembled WGS sequence"/>
</dbReference>
<protein>
    <submittedName>
        <fullName evidence="1">Uncharacterized protein</fullName>
    </submittedName>
</protein>
<sequence>MSTTLINSSKSSRRIVQIVHNPSVRKAYEHIENHYTEGMSILEPLKAGIKATDELIDEIVYRLYRLTEEEIEVVRVNDRNSRFLSV</sequence>
<gene>
    <name evidence="1" type="ORF">BROFUL_00173</name>
</gene>
<comment type="caution">
    <text evidence="1">The sequence shown here is derived from an EMBL/GenBank/DDBJ whole genome shotgun (WGS) entry which is preliminary data.</text>
</comment>
<dbReference type="AlphaFoldDB" id="A0A0M2V1R6"/>
<accession>A0A0M2V1R6</accession>
<organism evidence="1 2">
    <name type="scientific">Candidatus Brocadia fulgida</name>
    <dbReference type="NCBI Taxonomy" id="380242"/>
    <lineage>
        <taxon>Bacteria</taxon>
        <taxon>Pseudomonadati</taxon>
        <taxon>Planctomycetota</taxon>
        <taxon>Candidatus Brocadiia</taxon>
        <taxon>Candidatus Brocadiales</taxon>
        <taxon>Candidatus Brocadiaceae</taxon>
        <taxon>Candidatus Brocadia</taxon>
    </lineage>
</organism>
<evidence type="ECO:0000313" key="1">
    <source>
        <dbReference type="EMBL" id="KKO21091.1"/>
    </source>
</evidence>
<evidence type="ECO:0000313" key="2">
    <source>
        <dbReference type="Proteomes" id="UP000034954"/>
    </source>
</evidence>